<feature type="region of interest" description="Disordered" evidence="1">
    <location>
        <begin position="303"/>
        <end position="351"/>
    </location>
</feature>
<keyword evidence="3" id="KW-1185">Reference proteome</keyword>
<dbReference type="STRING" id="1702221.AALO17_17080"/>
<dbReference type="OrthoDB" id="1644546at2"/>
<accession>A0A140DW15</accession>
<organism evidence="2 3">
    <name type="scientific">Faecalibaculum rodentium</name>
    <dbReference type="NCBI Taxonomy" id="1702221"/>
    <lineage>
        <taxon>Bacteria</taxon>
        <taxon>Bacillati</taxon>
        <taxon>Bacillota</taxon>
        <taxon>Erysipelotrichia</taxon>
        <taxon>Erysipelotrichales</taxon>
        <taxon>Erysipelotrichaceae</taxon>
        <taxon>Faecalibaculum</taxon>
    </lineage>
</organism>
<feature type="compositionally biased region" description="Low complexity" evidence="1">
    <location>
        <begin position="9"/>
        <end position="18"/>
    </location>
</feature>
<evidence type="ECO:0000256" key="1">
    <source>
        <dbReference type="SAM" id="MobiDB-lite"/>
    </source>
</evidence>
<dbReference type="RefSeq" id="WP_067557760.1">
    <property type="nucleotide sequence ID" value="NZ_CANRYF010000009.1"/>
</dbReference>
<evidence type="ECO:0000313" key="3">
    <source>
        <dbReference type="Proteomes" id="UP000069771"/>
    </source>
</evidence>
<dbReference type="EMBL" id="CP011391">
    <property type="protein sequence ID" value="AMK54842.1"/>
    <property type="molecule type" value="Genomic_DNA"/>
</dbReference>
<dbReference type="Proteomes" id="UP000069771">
    <property type="component" value="Chromosome"/>
</dbReference>
<dbReference type="KEGG" id="fro:AALO17_17080"/>
<sequence length="622" mass="66371">MAVKKTKAAAKTAAAANIEAKKDETKKETATATKAKTVAAGTKAAGAGESAAAKKPGAGAEKAGRKTGTKAAGTKGRKNGTETSAKAAAAAETAGTLTADTAAAAKGTTAAKAAVKKTAAKKPAAKTAAKKTAAKTAKPPVSPEQQAGDRKILMQEALDGAIVQKDIDVEKAKPEESKNLAKPAADKAQEEAADARLMVEALDGAKVQEEINVQAETGKPAAAPEAGKPAADAAQVKAADATLMKEAVDGAKVQEEISVQSETEKPAKATDNAKAAATEAQANAASKTLMKEALDGARIQREIEEEKAKPAPAKKTAAKKPAAKTAAPKKKAAAKAEPAKEEKKPEISDEEKKASYQAFDVYTLVDMAKAMGIDMNLDDYQALLMKEADEQKILADILAKYPEAEKDQDFEANGYDLTLLPVVLEKAAEGMDVKAADFATIAQEIEAALQLQLTDDGMHNADVYNTLFDLVRRLLVMGQNKGIDSFAVLNETIPADLMALLNKFMDVAYAVLPTWQYKDVKYYEGFIYAVLSQFEDLHQGYDNRAMMDVADLFIRHGDYGLGDANYNYILRENQLKDQIYFRFADVYRNIDMNKAKAIANSALQFVDGRYDYYPRIIEILES</sequence>
<evidence type="ECO:0008006" key="4">
    <source>
        <dbReference type="Google" id="ProtNLM"/>
    </source>
</evidence>
<dbReference type="GeneID" id="78478368"/>
<feature type="compositionally biased region" description="Basic residues" evidence="1">
    <location>
        <begin position="316"/>
        <end position="333"/>
    </location>
</feature>
<proteinExistence type="predicted"/>
<reference evidence="2 3" key="1">
    <citation type="journal article" date="2016" name="Gut Pathog.">
        <title>Whole genome sequencing of "Faecalibaculum rodentium" ALO17, isolated from C57BL/6J laboratory mouse feces.</title>
        <authorList>
            <person name="Lim S."/>
            <person name="Chang D.H."/>
            <person name="Ahn S."/>
            <person name="Kim B.C."/>
        </authorList>
    </citation>
    <scope>NUCLEOTIDE SEQUENCE [LARGE SCALE GENOMIC DNA]</scope>
    <source>
        <strain evidence="2 3">Alo17</strain>
    </source>
</reference>
<feature type="compositionally biased region" description="Basic and acidic residues" evidence="1">
    <location>
        <begin position="19"/>
        <end position="29"/>
    </location>
</feature>
<evidence type="ECO:0000313" key="2">
    <source>
        <dbReference type="EMBL" id="AMK54842.1"/>
    </source>
</evidence>
<gene>
    <name evidence="2" type="ORF">AALO17_17080</name>
</gene>
<protein>
    <recommendedName>
        <fullName evidence="4">Neurofilament protein</fullName>
    </recommendedName>
</protein>
<feature type="region of interest" description="Disordered" evidence="1">
    <location>
        <begin position="1"/>
        <end position="95"/>
    </location>
</feature>
<name>A0A140DW15_9FIRM</name>
<feature type="region of interest" description="Disordered" evidence="1">
    <location>
        <begin position="255"/>
        <end position="281"/>
    </location>
</feature>
<feature type="region of interest" description="Disordered" evidence="1">
    <location>
        <begin position="168"/>
        <end position="191"/>
    </location>
</feature>
<dbReference type="AlphaFoldDB" id="A0A140DW15"/>
<feature type="compositionally biased region" description="Low complexity" evidence="1">
    <location>
        <begin position="81"/>
        <end position="95"/>
    </location>
</feature>
<feature type="compositionally biased region" description="Low complexity" evidence="1">
    <location>
        <begin position="269"/>
        <end position="281"/>
    </location>
</feature>
<feature type="compositionally biased region" description="Basic residues" evidence="1">
    <location>
        <begin position="117"/>
        <end position="133"/>
    </location>
</feature>
<feature type="compositionally biased region" description="Basic and acidic residues" evidence="1">
    <location>
        <begin position="337"/>
        <end position="351"/>
    </location>
</feature>
<feature type="compositionally biased region" description="Low complexity" evidence="1">
    <location>
        <begin position="30"/>
        <end position="61"/>
    </location>
</feature>
<feature type="region of interest" description="Disordered" evidence="1">
    <location>
        <begin position="117"/>
        <end position="149"/>
    </location>
</feature>